<dbReference type="Gene3D" id="4.10.60.10">
    <property type="entry name" value="Zinc finger, CCHC-type"/>
    <property type="match status" value="1"/>
</dbReference>
<dbReference type="Gene3D" id="3.40.50.140">
    <property type="match status" value="1"/>
</dbReference>
<dbReference type="PROSITE" id="PS50158">
    <property type="entry name" value="ZF_CCHC"/>
    <property type="match status" value="2"/>
</dbReference>
<feature type="region of interest" description="Disordered" evidence="9">
    <location>
        <begin position="828"/>
        <end position="861"/>
    </location>
</feature>
<dbReference type="SUPFAM" id="SSF57756">
    <property type="entry name" value="Retrovirus zinc finger-like domains"/>
    <property type="match status" value="1"/>
</dbReference>
<dbReference type="Pfam" id="PF01131">
    <property type="entry name" value="Topoisom_bac"/>
    <property type="match status" value="1"/>
</dbReference>
<comment type="catalytic activity">
    <reaction evidence="1 8">
        <text>ATP-independent breakage of single-stranded DNA, followed by passage and rejoining.</text>
        <dbReference type="EC" id="5.6.2.1"/>
    </reaction>
</comment>
<dbReference type="GO" id="GO:0008270">
    <property type="term" value="F:zinc ion binding"/>
    <property type="evidence" value="ECO:0007669"/>
    <property type="project" value="UniProtKB-KW"/>
</dbReference>
<protein>
    <recommendedName>
        <fullName evidence="3 8">DNA topoisomerase</fullName>
        <ecNumber evidence="3 8">5.6.2.1</ecNumber>
    </recommendedName>
</protein>
<dbReference type="SMART" id="SM00436">
    <property type="entry name" value="TOP1Bc"/>
    <property type="match status" value="1"/>
</dbReference>
<accession>A0A9N8VE33</accession>
<dbReference type="PANTHER" id="PTHR11390:SF21">
    <property type="entry name" value="DNA TOPOISOMERASE 3-ALPHA"/>
    <property type="match status" value="1"/>
</dbReference>
<dbReference type="PROSITE" id="PS52039">
    <property type="entry name" value="TOPO_IA_2"/>
    <property type="match status" value="1"/>
</dbReference>
<dbReference type="PROSITE" id="PS50880">
    <property type="entry name" value="TOPRIM"/>
    <property type="match status" value="1"/>
</dbReference>
<dbReference type="Gene3D" id="2.70.20.10">
    <property type="entry name" value="Topoisomerase I, domain 3"/>
    <property type="match status" value="1"/>
</dbReference>
<dbReference type="GO" id="GO:0006281">
    <property type="term" value="P:DNA repair"/>
    <property type="evidence" value="ECO:0007669"/>
    <property type="project" value="TreeGrafter"/>
</dbReference>
<dbReference type="PRINTS" id="PR00417">
    <property type="entry name" value="PRTPISMRASEI"/>
</dbReference>
<dbReference type="SMART" id="SM00437">
    <property type="entry name" value="TOP1Ac"/>
    <property type="match status" value="1"/>
</dbReference>
<proteinExistence type="inferred from homology"/>
<evidence type="ECO:0000259" key="11">
    <source>
        <dbReference type="PROSITE" id="PS50880"/>
    </source>
</evidence>
<dbReference type="InterPro" id="IPR013497">
    <property type="entry name" value="Topo_IA_cen"/>
</dbReference>
<keyword evidence="7" id="KW-0863">Zinc-finger</keyword>
<dbReference type="CDD" id="cd03362">
    <property type="entry name" value="TOPRIM_TopoIA_TopoIII"/>
    <property type="match status" value="1"/>
</dbReference>
<dbReference type="GO" id="GO:0006310">
    <property type="term" value="P:DNA recombination"/>
    <property type="evidence" value="ECO:0007669"/>
    <property type="project" value="TreeGrafter"/>
</dbReference>
<evidence type="ECO:0000259" key="12">
    <source>
        <dbReference type="PROSITE" id="PS52039"/>
    </source>
</evidence>
<dbReference type="AlphaFoldDB" id="A0A9N8VE33"/>
<evidence type="ECO:0000256" key="2">
    <source>
        <dbReference type="ARBA" id="ARBA00009446"/>
    </source>
</evidence>
<dbReference type="EC" id="5.6.2.1" evidence="3 8"/>
<dbReference type="InterPro" id="IPR006171">
    <property type="entry name" value="TOPRIM_dom"/>
</dbReference>
<keyword evidence="4 8" id="KW-0799">Topoisomerase</keyword>
<evidence type="ECO:0000256" key="7">
    <source>
        <dbReference type="PROSITE-ProRule" id="PRU00047"/>
    </source>
</evidence>
<dbReference type="PANTHER" id="PTHR11390">
    <property type="entry name" value="PROKARYOTIC DNA TOPOISOMERASE"/>
    <property type="match status" value="1"/>
</dbReference>
<feature type="domain" description="CCHC-type" evidence="10">
    <location>
        <begin position="793"/>
        <end position="806"/>
    </location>
</feature>
<dbReference type="Gene3D" id="1.10.460.10">
    <property type="entry name" value="Topoisomerase I, domain 2"/>
    <property type="match status" value="1"/>
</dbReference>
<dbReference type="SUPFAM" id="SSF56712">
    <property type="entry name" value="Prokaryotic type I DNA topoisomerase"/>
    <property type="match status" value="1"/>
</dbReference>
<comment type="function">
    <text evidence="8">Introduces a single-strand break via transesterification at a target site in duplex DNA. Releases the supercoiling and torsional tension of DNA introduced during the DNA replication and transcription by transiently cleaving and rejoining one strand of the DNA duplex. The scissile phosphodiester is attacked by the catalytic tyrosine of the enzyme, resulting in the formation of a DNA-(5'-phosphotyrosyl)-enzyme intermediate and the expulsion of a 3'-OH DNA strand.</text>
</comment>
<dbReference type="GO" id="GO:0003677">
    <property type="term" value="F:DNA binding"/>
    <property type="evidence" value="ECO:0007669"/>
    <property type="project" value="UniProtKB-KW"/>
</dbReference>
<keyword evidence="5 8" id="KW-0238">DNA-binding</keyword>
<feature type="domain" description="Topo IA-type catalytic" evidence="12">
    <location>
        <begin position="165"/>
        <end position="574"/>
    </location>
</feature>
<evidence type="ECO:0000256" key="5">
    <source>
        <dbReference type="ARBA" id="ARBA00023125"/>
    </source>
</evidence>
<dbReference type="InterPro" id="IPR003602">
    <property type="entry name" value="Topo_IA_DNA-bd_dom"/>
</dbReference>
<dbReference type="Gene3D" id="1.10.290.10">
    <property type="entry name" value="Topoisomerase I, domain 4"/>
    <property type="match status" value="1"/>
</dbReference>
<dbReference type="OrthoDB" id="430051at2759"/>
<evidence type="ECO:0000313" key="14">
    <source>
        <dbReference type="Proteomes" id="UP000789706"/>
    </source>
</evidence>
<comment type="similarity">
    <text evidence="2 8">Belongs to the type IA topoisomerase family.</text>
</comment>
<organism evidence="13 14">
    <name type="scientific">Diversispora eburnea</name>
    <dbReference type="NCBI Taxonomy" id="1213867"/>
    <lineage>
        <taxon>Eukaryota</taxon>
        <taxon>Fungi</taxon>
        <taxon>Fungi incertae sedis</taxon>
        <taxon>Mucoromycota</taxon>
        <taxon>Glomeromycotina</taxon>
        <taxon>Glomeromycetes</taxon>
        <taxon>Diversisporales</taxon>
        <taxon>Diversisporaceae</taxon>
        <taxon>Diversispora</taxon>
    </lineage>
</organism>
<dbReference type="GO" id="GO:0006265">
    <property type="term" value="P:DNA topological change"/>
    <property type="evidence" value="ECO:0007669"/>
    <property type="project" value="InterPro"/>
</dbReference>
<dbReference type="EMBL" id="CAJVPK010000081">
    <property type="protein sequence ID" value="CAG8444570.1"/>
    <property type="molecule type" value="Genomic_DNA"/>
</dbReference>
<name>A0A9N8VE33_9GLOM</name>
<dbReference type="InterPro" id="IPR001878">
    <property type="entry name" value="Znf_CCHC"/>
</dbReference>
<dbReference type="GO" id="GO:0005634">
    <property type="term" value="C:nucleus"/>
    <property type="evidence" value="ECO:0007669"/>
    <property type="project" value="TreeGrafter"/>
</dbReference>
<sequence>MKVLCVAEKPSIAKSTTQILSLGAYSFRASKNKYIKNYDFKRKLQGNQMVDVTMTSVLGHILASDFTSEYSSWDKVSPLTLFDAPIVKFVAKGNEEVRNNLMNEARSSTEVMIWTDCDREGENIGAEIVEICREANTQIKVSRAKFSAIIPQQINHAWITSTDLDYRQSNAVDARIELDLRIGAAFTRLQTLTLRNIFSELNNNVISYGSCQFPTLGFVVDQYLKVQNFVSELFWKINVTLNKDNTITTFNWKRTRLFDRLTCLVIYEQCVENPLATVIKVTSREVHKWKPYPLTTVELLKIGSRNLHISSDRIMQVSEKLYNKGYISYPRTETDQFDNQFDFNTLIEKQVQDPQWGKHNDFAHPPIHPTTYVSNLTGEEKKVYEFVVRRFLACCSDHATGFETSVEIKIWEETFTVTGLVVLERNYLEVYPYDRWGDSNTNLPNFQEGETFIPTVCEMVEGCTTPPECLTEADLISIMDQNGIGTDATIHEHIAKIVERNYAKKEPRNGKTFIVPLKLGIALVEGYDSIGFDKSLSKPFLRREMESSLKLVCEGRQQKDNVVQESLAMYKDMYIKTSTNATKLIKGISKYLQVSNDETNLEIFNDMLLEHHPEPTRPIHKCFQCGRQLILKKKQSGGWMIGCQGFPNCNMGIKVPDIVSDILVSSDKCNRCTQNPEIPYYKLKIKFIPNKVPPWISEEVKNRCVGGCDEFLNEYFVAIRSNQSNRMPLSSMNQNNQTNSTYRTNSGIEPPKCKCNLYATLKKKVTPGENQGKEFYTCHKAGRGRCRNTGNTCYNCGEAGHFSNFCNKPKIVSCFKCKQPGHWSNACPNNESTRGRGGFQRGRGTRGHYTRSTRGGKRKSY</sequence>
<evidence type="ECO:0000313" key="13">
    <source>
        <dbReference type="EMBL" id="CAG8444570.1"/>
    </source>
</evidence>
<dbReference type="Pfam" id="PF01751">
    <property type="entry name" value="Toprim"/>
    <property type="match status" value="1"/>
</dbReference>
<evidence type="ECO:0000256" key="1">
    <source>
        <dbReference type="ARBA" id="ARBA00000213"/>
    </source>
</evidence>
<dbReference type="Pfam" id="PF00098">
    <property type="entry name" value="zf-CCHC"/>
    <property type="match status" value="2"/>
</dbReference>
<reference evidence="13" key="1">
    <citation type="submission" date="2021-06" db="EMBL/GenBank/DDBJ databases">
        <authorList>
            <person name="Kallberg Y."/>
            <person name="Tangrot J."/>
            <person name="Rosling A."/>
        </authorList>
    </citation>
    <scope>NUCLEOTIDE SEQUENCE</scope>
    <source>
        <strain evidence="13">AZ414A</strain>
    </source>
</reference>
<keyword evidence="6 8" id="KW-0413">Isomerase</keyword>
<gene>
    <name evidence="13" type="ORF">DEBURN_LOCUS1701</name>
</gene>
<dbReference type="InterPro" id="IPR000380">
    <property type="entry name" value="Topo_IA"/>
</dbReference>
<evidence type="ECO:0000256" key="9">
    <source>
        <dbReference type="SAM" id="MobiDB-lite"/>
    </source>
</evidence>
<evidence type="ECO:0000256" key="4">
    <source>
        <dbReference type="ARBA" id="ARBA00023029"/>
    </source>
</evidence>
<dbReference type="InterPro" id="IPR036875">
    <property type="entry name" value="Znf_CCHC_sf"/>
</dbReference>
<evidence type="ECO:0000259" key="10">
    <source>
        <dbReference type="PROSITE" id="PS50158"/>
    </source>
</evidence>
<dbReference type="GO" id="GO:0031422">
    <property type="term" value="C:RecQ family helicase-topoisomerase III complex"/>
    <property type="evidence" value="ECO:0007669"/>
    <property type="project" value="TreeGrafter"/>
</dbReference>
<keyword evidence="7" id="KW-0479">Metal-binding</keyword>
<dbReference type="InterPro" id="IPR013825">
    <property type="entry name" value="Topo_IA_cen_sub2"/>
</dbReference>
<dbReference type="Proteomes" id="UP000789706">
    <property type="component" value="Unassembled WGS sequence"/>
</dbReference>
<evidence type="ECO:0000256" key="3">
    <source>
        <dbReference type="ARBA" id="ARBA00012891"/>
    </source>
</evidence>
<dbReference type="InterPro" id="IPR013824">
    <property type="entry name" value="Topo_IA_cen_sub1"/>
</dbReference>
<dbReference type="InterPro" id="IPR023405">
    <property type="entry name" value="Topo_IA_core_domain"/>
</dbReference>
<keyword evidence="14" id="KW-1185">Reference proteome</keyword>
<keyword evidence="7" id="KW-0862">Zinc</keyword>
<dbReference type="InterPro" id="IPR003601">
    <property type="entry name" value="Topo_IA_2"/>
</dbReference>
<dbReference type="FunFam" id="3.40.50.140:FF:000005">
    <property type="entry name" value="DNA topoisomerase"/>
    <property type="match status" value="1"/>
</dbReference>
<evidence type="ECO:0000256" key="8">
    <source>
        <dbReference type="RuleBase" id="RU362092"/>
    </source>
</evidence>
<dbReference type="SMART" id="SM00493">
    <property type="entry name" value="TOPRIM"/>
    <property type="match status" value="1"/>
</dbReference>
<dbReference type="InterPro" id="IPR013826">
    <property type="entry name" value="Topo_IA_cen_sub3"/>
</dbReference>
<comment type="caution">
    <text evidence="13">The sequence shown here is derived from an EMBL/GenBank/DDBJ whole genome shotgun (WGS) entry which is preliminary data.</text>
</comment>
<dbReference type="GO" id="GO:0003917">
    <property type="term" value="F:DNA topoisomerase type I (single strand cut, ATP-independent) activity"/>
    <property type="evidence" value="ECO:0007669"/>
    <property type="project" value="UniProtKB-EC"/>
</dbReference>
<evidence type="ECO:0000256" key="6">
    <source>
        <dbReference type="ARBA" id="ARBA00023235"/>
    </source>
</evidence>
<dbReference type="SMART" id="SM00343">
    <property type="entry name" value="ZnF_C2HC"/>
    <property type="match status" value="2"/>
</dbReference>
<feature type="domain" description="Toprim" evidence="11">
    <location>
        <begin position="2"/>
        <end position="147"/>
    </location>
</feature>
<feature type="compositionally biased region" description="Basic residues" evidence="9">
    <location>
        <begin position="843"/>
        <end position="861"/>
    </location>
</feature>
<dbReference type="CDD" id="cd00186">
    <property type="entry name" value="TOP1Ac"/>
    <property type="match status" value="1"/>
</dbReference>
<feature type="domain" description="CCHC-type" evidence="10">
    <location>
        <begin position="814"/>
        <end position="829"/>
    </location>
</feature>
<dbReference type="InterPro" id="IPR034144">
    <property type="entry name" value="TOPRIM_TopoIII"/>
</dbReference>